<organism evidence="3 4">
    <name type="scientific">Gadus morhua</name>
    <name type="common">Atlantic cod</name>
    <dbReference type="NCBI Taxonomy" id="8049"/>
    <lineage>
        <taxon>Eukaryota</taxon>
        <taxon>Metazoa</taxon>
        <taxon>Chordata</taxon>
        <taxon>Craniata</taxon>
        <taxon>Vertebrata</taxon>
        <taxon>Euteleostomi</taxon>
        <taxon>Actinopterygii</taxon>
        <taxon>Neopterygii</taxon>
        <taxon>Teleostei</taxon>
        <taxon>Neoteleostei</taxon>
        <taxon>Acanthomorphata</taxon>
        <taxon>Zeiogadaria</taxon>
        <taxon>Gadariae</taxon>
        <taxon>Gadiformes</taxon>
        <taxon>Gadoidei</taxon>
        <taxon>Gadidae</taxon>
        <taxon>Gadus</taxon>
    </lineage>
</organism>
<dbReference type="GeneTree" id="ENSGT00940000163927"/>
<protein>
    <submittedName>
        <fullName evidence="3">Plac8 onzin related protein 6</fullName>
    </submittedName>
</protein>
<dbReference type="InterPro" id="IPR006461">
    <property type="entry name" value="PLAC_motif_containing"/>
</dbReference>
<keyword evidence="4" id="KW-1185">Reference proteome</keyword>
<evidence type="ECO:0000313" key="4">
    <source>
        <dbReference type="Proteomes" id="UP000694546"/>
    </source>
</evidence>
<feature type="region of interest" description="Disordered" evidence="2">
    <location>
        <begin position="151"/>
        <end position="190"/>
    </location>
</feature>
<evidence type="ECO:0000256" key="2">
    <source>
        <dbReference type="SAM" id="MobiDB-lite"/>
    </source>
</evidence>
<evidence type="ECO:0000256" key="1">
    <source>
        <dbReference type="ARBA" id="ARBA00009024"/>
    </source>
</evidence>
<sequence>MIQQQVMTNQPSVVVTSAFEPGREMWSSGLFSCCDDMGICCLGYCFPWALACQVSADHGESRCLPLLECWSGIVPAVALGLRISVRERYRIKGSICEDCCIVTFCGICSYCQLARELKERRCRHTQVISSTTVQVTSNPPAYYPVQGYALDPPPPPVQQSLRTPPPPRQQSLRTPPPSTTWRRGPSVPIV</sequence>
<dbReference type="Ensembl" id="ENSGMOT00000056999.1">
    <property type="protein sequence ID" value="ENSGMOP00000033816.1"/>
    <property type="gene ID" value="ENSGMOG00000032627.1"/>
</dbReference>
<dbReference type="Proteomes" id="UP000694546">
    <property type="component" value="Chromosome 17"/>
</dbReference>
<reference evidence="3" key="1">
    <citation type="submission" date="2025-08" db="UniProtKB">
        <authorList>
            <consortium name="Ensembl"/>
        </authorList>
    </citation>
    <scope>IDENTIFICATION</scope>
</reference>
<dbReference type="AlphaFoldDB" id="A0A8C5AMG6"/>
<name>A0A8C5AMG6_GADMO</name>
<proteinExistence type="inferred from homology"/>
<accession>A0A8C5AMG6</accession>
<comment type="similarity">
    <text evidence="1">Belongs to the cornifelin family.</text>
</comment>
<dbReference type="Pfam" id="PF04749">
    <property type="entry name" value="PLAC8"/>
    <property type="match status" value="1"/>
</dbReference>
<evidence type="ECO:0000313" key="3">
    <source>
        <dbReference type="Ensembl" id="ENSGMOP00000033816.1"/>
    </source>
</evidence>
<dbReference type="PANTHER" id="PTHR15907">
    <property type="entry name" value="DUF614 FAMILY PROTEIN-RELATED"/>
    <property type="match status" value="1"/>
</dbReference>
<reference evidence="3" key="2">
    <citation type="submission" date="2025-09" db="UniProtKB">
        <authorList>
            <consortium name="Ensembl"/>
        </authorList>
    </citation>
    <scope>IDENTIFICATION</scope>
</reference>
<feature type="compositionally biased region" description="Pro residues" evidence="2">
    <location>
        <begin position="151"/>
        <end position="178"/>
    </location>
</feature>
<dbReference type="NCBIfam" id="TIGR01571">
    <property type="entry name" value="A_thal_Cys_rich"/>
    <property type="match status" value="1"/>
</dbReference>